<reference evidence="2 3" key="1">
    <citation type="submission" date="2014-09" db="EMBL/GenBank/DDBJ databases">
        <title>Genome sequence of Sinomonas sp. MUSC 117.</title>
        <authorList>
            <person name="Lee L.-H."/>
        </authorList>
    </citation>
    <scope>NUCLEOTIDE SEQUENCE [LARGE SCALE GENOMIC DNA]</scope>
    <source>
        <strain evidence="2 3">MUSC 117</strain>
    </source>
</reference>
<dbReference type="AlphaFoldDB" id="A0A0B2AIR8"/>
<dbReference type="RefSeq" id="WP_043125195.1">
    <property type="nucleotide sequence ID" value="NZ_JTDL01000139.1"/>
</dbReference>
<accession>A0A0B2AIR8</accession>
<name>A0A0B2AIR8_9MICC</name>
<dbReference type="OrthoDB" id="5102110at2"/>
<evidence type="ECO:0000313" key="2">
    <source>
        <dbReference type="EMBL" id="KHL01741.1"/>
    </source>
</evidence>
<dbReference type="STRING" id="1338436.LK10_14780"/>
<comment type="caution">
    <text evidence="2">The sequence shown here is derived from an EMBL/GenBank/DDBJ whole genome shotgun (WGS) entry which is preliminary data.</text>
</comment>
<feature type="region of interest" description="Disordered" evidence="1">
    <location>
        <begin position="276"/>
        <end position="310"/>
    </location>
</feature>
<sequence length="310" mass="33354">MGITEQAGAAEVESEDPILQAIAALTTAARRTRTIGAGTPAEHTEPADFAEIACHVLTAVAANVGGVETLISGRPGSWEADLIRRIVTGTAGMDDDELLSYRTEPVRLAIDVEGTFDDFGLYDLYEEAVDELAKRVDAADEALFEATATAEERARLDQIGDATEKLHIEDERNAALVREAQAIVEGIIRRSEEAGDPLAIALAKATAAHATVERLWEQDQAAYVEAYRATARRVLSERRASVSLELLIDAPGASWAATAPKWDALTEELHQIARESTPLPMTGKAPDWSDGTPADALRRSGLTYTARAQH</sequence>
<gene>
    <name evidence="2" type="ORF">LK10_14780</name>
</gene>
<dbReference type="Proteomes" id="UP000030982">
    <property type="component" value="Unassembled WGS sequence"/>
</dbReference>
<protein>
    <submittedName>
        <fullName evidence="2">Uncharacterized protein</fullName>
    </submittedName>
</protein>
<keyword evidence="3" id="KW-1185">Reference proteome</keyword>
<dbReference type="EMBL" id="JTDL01000139">
    <property type="protein sequence ID" value="KHL01741.1"/>
    <property type="molecule type" value="Genomic_DNA"/>
</dbReference>
<proteinExistence type="predicted"/>
<evidence type="ECO:0000313" key="3">
    <source>
        <dbReference type="Proteomes" id="UP000030982"/>
    </source>
</evidence>
<organism evidence="2 3">
    <name type="scientific">Sinomonas humi</name>
    <dbReference type="NCBI Taxonomy" id="1338436"/>
    <lineage>
        <taxon>Bacteria</taxon>
        <taxon>Bacillati</taxon>
        <taxon>Actinomycetota</taxon>
        <taxon>Actinomycetes</taxon>
        <taxon>Micrococcales</taxon>
        <taxon>Micrococcaceae</taxon>
        <taxon>Sinomonas</taxon>
    </lineage>
</organism>
<evidence type="ECO:0000256" key="1">
    <source>
        <dbReference type="SAM" id="MobiDB-lite"/>
    </source>
</evidence>